<dbReference type="GO" id="GO:0005654">
    <property type="term" value="C:nucleoplasm"/>
    <property type="evidence" value="ECO:0007669"/>
    <property type="project" value="TreeGrafter"/>
</dbReference>
<keyword evidence="4" id="KW-0647">Proteasome</keyword>
<dbReference type="PANTHER" id="PTHR46427">
    <property type="entry name" value="ANKYRIN REPEAT AND LEM DOMAIN-CONTAINING PROTEIN 1"/>
    <property type="match status" value="1"/>
</dbReference>
<dbReference type="PROSITE" id="PS50954">
    <property type="entry name" value="LEM"/>
    <property type="match status" value="1"/>
</dbReference>
<feature type="domain" description="LEM" evidence="3">
    <location>
        <begin position="407"/>
        <end position="451"/>
    </location>
</feature>
<dbReference type="InterPro" id="IPR011015">
    <property type="entry name" value="LEM/LEM-like_dom_sf"/>
</dbReference>
<feature type="compositionally biased region" description="Polar residues" evidence="2">
    <location>
        <begin position="397"/>
        <end position="406"/>
    </location>
</feature>
<dbReference type="CDD" id="cd10454">
    <property type="entry name" value="GIY-YIG_COG3680_Meta"/>
    <property type="match status" value="1"/>
</dbReference>
<reference evidence="4" key="1">
    <citation type="submission" date="2017-01" db="EMBL/GenBank/DDBJ databases">
        <title>A deep insight into the sialotranscriptome of adult male and female Cluex tarsalis mosquitoes.</title>
        <authorList>
            <person name="Ribeiro J.M."/>
            <person name="Moreira F."/>
            <person name="Bernard K.A."/>
            <person name="Calvo E."/>
        </authorList>
    </citation>
    <scope>NUCLEOTIDE SEQUENCE</scope>
    <source>
        <strain evidence="4">Kern County</strain>
        <tissue evidence="4">Salivary glands</tissue>
    </source>
</reference>
<dbReference type="GO" id="GO:0004520">
    <property type="term" value="F:DNA endonuclease activity"/>
    <property type="evidence" value="ECO:0007669"/>
    <property type="project" value="TreeGrafter"/>
</dbReference>
<dbReference type="Pfam" id="PF22945">
    <property type="entry name" value="LEM-3_GIY-YIG"/>
    <property type="match status" value="2"/>
</dbReference>
<protein>
    <submittedName>
        <fullName evidence="4">Putative 26s proteasome regulatory complex subunit psmd10</fullName>
    </submittedName>
</protein>
<dbReference type="EMBL" id="GFDL01008074">
    <property type="protein sequence ID" value="JAV26971.1"/>
    <property type="molecule type" value="Transcribed_RNA"/>
</dbReference>
<feature type="region of interest" description="Disordered" evidence="2">
    <location>
        <begin position="385"/>
        <end position="406"/>
    </location>
</feature>
<evidence type="ECO:0000313" key="4">
    <source>
        <dbReference type="EMBL" id="JAV26971.1"/>
    </source>
</evidence>
<evidence type="ECO:0000256" key="1">
    <source>
        <dbReference type="PROSITE-ProRule" id="PRU00023"/>
    </source>
</evidence>
<dbReference type="GO" id="GO:0005737">
    <property type="term" value="C:cytoplasm"/>
    <property type="evidence" value="ECO:0007669"/>
    <property type="project" value="TreeGrafter"/>
</dbReference>
<dbReference type="InterPro" id="IPR036770">
    <property type="entry name" value="Ankyrin_rpt-contain_sf"/>
</dbReference>
<dbReference type="Pfam" id="PF13857">
    <property type="entry name" value="Ank_5"/>
    <property type="match status" value="1"/>
</dbReference>
<dbReference type="GO" id="GO:0000502">
    <property type="term" value="C:proteasome complex"/>
    <property type="evidence" value="ECO:0007669"/>
    <property type="project" value="UniProtKB-KW"/>
</dbReference>
<dbReference type="PROSITE" id="PS50297">
    <property type="entry name" value="ANK_REP_REGION"/>
    <property type="match status" value="1"/>
</dbReference>
<feature type="repeat" description="ANK" evidence="1">
    <location>
        <begin position="80"/>
        <end position="112"/>
    </location>
</feature>
<dbReference type="SUPFAM" id="SSF48403">
    <property type="entry name" value="Ankyrin repeat"/>
    <property type="match status" value="1"/>
</dbReference>
<dbReference type="SMART" id="SM00540">
    <property type="entry name" value="LEM"/>
    <property type="match status" value="1"/>
</dbReference>
<accession>A0A1Q3FHC2</accession>
<dbReference type="SMART" id="SM00248">
    <property type="entry name" value="ANK"/>
    <property type="match status" value="3"/>
</dbReference>
<dbReference type="AlphaFoldDB" id="A0A1Q3FHC2"/>
<name>A0A1Q3FHC2_CULTA</name>
<dbReference type="InterPro" id="IPR003887">
    <property type="entry name" value="LEM_dom"/>
</dbReference>
<evidence type="ECO:0000259" key="3">
    <source>
        <dbReference type="PROSITE" id="PS50954"/>
    </source>
</evidence>
<dbReference type="InterPro" id="IPR034998">
    <property type="entry name" value="ANKLE1"/>
</dbReference>
<dbReference type="InterPro" id="IPR002110">
    <property type="entry name" value="Ankyrin_rpt"/>
</dbReference>
<sequence length="724" mass="82119">MSRSANYLALCLLDALEDENLESVRVLLETYGANPNTVILEKNVAPMHLVVGAENALLAERATQLMLDYGGDPNLRSEEEGITPLHIAANLGRARMVEILLAGGGDLDVRDDENNRPVEYAIQGGFFDVVQVMQKVVFERKFERKRQQILRKELHTPERGYVKCLGGYLWVGGGTPTKNSLTVQALDENKLTPNKVHYNFDATSPYYINITHRKRTPRSVIIEDAQDSPPVEDDEIVMAKQNLFELTERNLTQFSRSMAGGRRRSSFIECWRDKIAALRDRNKLSTNLDDIERILSGFSENSIQEESVLNLNTTLEASFQTAHEQIPQPAEDSLRTNEFALALQPTPVPSPSKPETPPIVQLTEEYIHTDDEAGMVFLEKKFHAPSQGPRANRPRNHSISSQSTALTLPPLDYDTDVLRAELTNFGEPPGPITKHTKKLYLKKLVKYKRDPERALAQARDRRQPQYSVELLATLRCAEIFSRIPEHAPLEEEMSAEFVTGTDKTWREGHLKKSFIYLLIDPRISENLPAQQKVLSQQELWKRFLQSIFYVGKGKSSRPYCHLYDAMKLYQQKASGATGSGGGGEGQLRPPEEHAPLQVEDEQIIFQSEERIERVCRASKILNRKQMADSEKLNRIIDIWRAQRGVSCLHVFHNIMPAEAYTREAAIIDALGMQNLTNLKRGDYYGKTQSWPMKQRKQLGILLLYKAMQIFLAEGESQLLPSDLI</sequence>
<keyword evidence="1" id="KW-0040">ANK repeat</keyword>
<dbReference type="Gene3D" id="1.10.720.40">
    <property type="match status" value="1"/>
</dbReference>
<organism evidence="4">
    <name type="scientific">Culex tarsalis</name>
    <name type="common">Encephalitis mosquito</name>
    <dbReference type="NCBI Taxonomy" id="7177"/>
    <lineage>
        <taxon>Eukaryota</taxon>
        <taxon>Metazoa</taxon>
        <taxon>Ecdysozoa</taxon>
        <taxon>Arthropoda</taxon>
        <taxon>Hexapoda</taxon>
        <taxon>Insecta</taxon>
        <taxon>Pterygota</taxon>
        <taxon>Neoptera</taxon>
        <taxon>Endopterygota</taxon>
        <taxon>Diptera</taxon>
        <taxon>Nematocera</taxon>
        <taxon>Culicoidea</taxon>
        <taxon>Culicidae</taxon>
        <taxon>Culicinae</taxon>
        <taxon>Culicini</taxon>
        <taxon>Culex</taxon>
        <taxon>Culex</taxon>
    </lineage>
</organism>
<dbReference type="Pfam" id="PF03020">
    <property type="entry name" value="LEM"/>
    <property type="match status" value="1"/>
</dbReference>
<dbReference type="GO" id="GO:0000712">
    <property type="term" value="P:resolution of meiotic recombination intermediates"/>
    <property type="evidence" value="ECO:0007669"/>
    <property type="project" value="TreeGrafter"/>
</dbReference>
<dbReference type="Gene3D" id="1.25.40.20">
    <property type="entry name" value="Ankyrin repeat-containing domain"/>
    <property type="match status" value="1"/>
</dbReference>
<dbReference type="PROSITE" id="PS50088">
    <property type="entry name" value="ANK_REPEAT"/>
    <property type="match status" value="1"/>
</dbReference>
<dbReference type="PANTHER" id="PTHR46427:SF1">
    <property type="entry name" value="ANKYRIN REPEAT AND LEM DOMAIN-CONTAINING PROTEIN 1"/>
    <property type="match status" value="1"/>
</dbReference>
<dbReference type="GO" id="GO:0000724">
    <property type="term" value="P:double-strand break repair via homologous recombination"/>
    <property type="evidence" value="ECO:0007669"/>
    <property type="project" value="TreeGrafter"/>
</dbReference>
<dbReference type="SUPFAM" id="SSF63451">
    <property type="entry name" value="LEM domain"/>
    <property type="match status" value="1"/>
</dbReference>
<proteinExistence type="predicted"/>
<evidence type="ECO:0000256" key="2">
    <source>
        <dbReference type="SAM" id="MobiDB-lite"/>
    </source>
</evidence>
<feature type="region of interest" description="Disordered" evidence="2">
    <location>
        <begin position="574"/>
        <end position="593"/>
    </location>
</feature>